<dbReference type="AlphaFoldDB" id="F7A5I2"/>
<feature type="domain" description="G-protein coupled receptors family 1 profile" evidence="12">
    <location>
        <begin position="39"/>
        <end position="288"/>
    </location>
</feature>
<dbReference type="GeneTree" id="ENSGT00940000161454"/>
<keyword evidence="3 10" id="KW-0812">Transmembrane</keyword>
<protein>
    <recommendedName>
        <fullName evidence="11">Olfactory receptor</fullName>
    </recommendedName>
</protein>
<keyword evidence="9 10" id="KW-0807">Transducer</keyword>
<evidence type="ECO:0000256" key="1">
    <source>
        <dbReference type="ARBA" id="ARBA00004651"/>
    </source>
</evidence>
<reference evidence="13" key="2">
    <citation type="submission" date="2011-07" db="UniProtKB">
        <authorList>
            <consortium name="Ensembl"/>
        </authorList>
    </citation>
    <scope>IDENTIFICATION</scope>
</reference>
<dbReference type="Gene3D" id="1.20.1070.10">
    <property type="entry name" value="Rhodopsin 7-helix transmembrane proteins"/>
    <property type="match status" value="1"/>
</dbReference>
<feature type="transmembrane region" description="Helical" evidence="11">
    <location>
        <begin position="191"/>
        <end position="214"/>
    </location>
</feature>
<evidence type="ECO:0000313" key="13">
    <source>
        <dbReference type="Ensembl" id="ENSXETP00000050457"/>
    </source>
</evidence>
<evidence type="ECO:0000256" key="8">
    <source>
        <dbReference type="ARBA" id="ARBA00023170"/>
    </source>
</evidence>
<evidence type="ECO:0000256" key="9">
    <source>
        <dbReference type="ARBA" id="ARBA00023224"/>
    </source>
</evidence>
<dbReference type="PANTHER" id="PTHR26452">
    <property type="entry name" value="OLFACTORY RECEPTOR"/>
    <property type="match status" value="1"/>
</dbReference>
<feature type="transmembrane region" description="Helical" evidence="11">
    <location>
        <begin position="96"/>
        <end position="118"/>
    </location>
</feature>
<dbReference type="PRINTS" id="PR00245">
    <property type="entry name" value="OLFACTORYR"/>
</dbReference>
<keyword evidence="11" id="KW-0716">Sensory transduction</keyword>
<feature type="transmembrane region" description="Helical" evidence="11">
    <location>
        <begin position="235"/>
        <end position="258"/>
    </location>
</feature>
<dbReference type="InParanoid" id="F7A5I2"/>
<feature type="transmembrane region" description="Helical" evidence="11">
    <location>
        <begin position="138"/>
        <end position="156"/>
    </location>
</feature>
<evidence type="ECO:0000256" key="6">
    <source>
        <dbReference type="ARBA" id="ARBA00023040"/>
    </source>
</evidence>
<dbReference type="InterPro" id="IPR050516">
    <property type="entry name" value="Olfactory_GPCR"/>
</dbReference>
<dbReference type="Pfam" id="PF13853">
    <property type="entry name" value="7tm_4"/>
    <property type="match status" value="1"/>
</dbReference>
<dbReference type="SUPFAM" id="SSF81321">
    <property type="entry name" value="Family A G protein-coupled receptor-like"/>
    <property type="match status" value="1"/>
</dbReference>
<keyword evidence="8 10" id="KW-0675">Receptor</keyword>
<feature type="transmembrane region" description="Helical" evidence="11">
    <location>
        <begin position="58"/>
        <end position="76"/>
    </location>
</feature>
<keyword evidence="4 11" id="KW-0552">Olfaction</keyword>
<evidence type="ECO:0000256" key="2">
    <source>
        <dbReference type="ARBA" id="ARBA00022475"/>
    </source>
</evidence>
<sequence>MENITKVSEFTLTALSHQPHVKYFLFLVFLLIYLITSLINLLILFLSLTDAQLHTPMYFFLGNLAFLDMSYSSVTVPRMLSDFISKSTTISYPACITQMFFFIYFASAELFLLAAMSYDRYVAVCHPLHYTQIMSWKVCAQMISVVWILGLLYSLVHTLFSLRLTFCSSNIIHNFFCDLPHLFQLSCTDTFINVMVAFLTGGILGLLAFAITFLPYVRIISAVLKISSTEGKRKAFSTCTSHITVVSIFYASIIFIYFVPTTSYLFLLNRIVSVIYSVINPLLNPLIYSLRNKDLMSACRRALPGTFAFSEQKVHGWGGVIERRVTSHVTKRRTKRKVEKL</sequence>
<evidence type="ECO:0000256" key="5">
    <source>
        <dbReference type="ARBA" id="ARBA00022989"/>
    </source>
</evidence>
<proteinExistence type="inferred from homology"/>
<feature type="transmembrane region" description="Helical" evidence="11">
    <location>
        <begin position="23"/>
        <end position="46"/>
    </location>
</feature>
<dbReference type="PROSITE" id="PS50262">
    <property type="entry name" value="G_PROTEIN_RECEP_F1_2"/>
    <property type="match status" value="1"/>
</dbReference>
<evidence type="ECO:0000256" key="10">
    <source>
        <dbReference type="RuleBase" id="RU000688"/>
    </source>
</evidence>
<dbReference type="GO" id="GO:0004984">
    <property type="term" value="F:olfactory receptor activity"/>
    <property type="evidence" value="ECO:0007669"/>
    <property type="project" value="InterPro"/>
</dbReference>
<keyword evidence="5 11" id="KW-1133">Transmembrane helix</keyword>
<reference evidence="13" key="1">
    <citation type="journal article" date="2010" name="Science">
        <title>The genome of the Western clawed frog Xenopus tropicalis.</title>
        <authorList>
            <person name="Hellsten U."/>
            <person name="Harland R.M."/>
            <person name="Gilchrist M.J."/>
            <person name="Hendrix D."/>
            <person name="Jurka J."/>
            <person name="Kapitonov V."/>
            <person name="Ovcharenko I."/>
            <person name="Putnam N.H."/>
            <person name="Shu S."/>
            <person name="Taher L."/>
            <person name="Blitz I.L."/>
            <person name="Blumberg B."/>
            <person name="Dichmann D.S."/>
            <person name="Dubchak I."/>
            <person name="Amaya E."/>
            <person name="Detter J.C."/>
            <person name="Fletcher R."/>
            <person name="Gerhard D.S."/>
            <person name="Goodstein D."/>
            <person name="Graves T."/>
            <person name="Grigoriev I.V."/>
            <person name="Grimwood J."/>
            <person name="Kawashima T."/>
            <person name="Lindquist E."/>
            <person name="Lucas S.M."/>
            <person name="Mead P.E."/>
            <person name="Mitros T."/>
            <person name="Ogino H."/>
            <person name="Ohta Y."/>
            <person name="Poliakov A.V."/>
            <person name="Pollet N."/>
            <person name="Robert J."/>
            <person name="Salamov A."/>
            <person name="Sater A.K."/>
            <person name="Schmutz J."/>
            <person name="Terry A."/>
            <person name="Vize P.D."/>
            <person name="Warren W.C."/>
            <person name="Wells D."/>
            <person name="Wills A."/>
            <person name="Wilson R.K."/>
            <person name="Zimmerman L.B."/>
            <person name="Zorn A.M."/>
            <person name="Grainger R."/>
            <person name="Grammer T."/>
            <person name="Khokha M.K."/>
            <person name="Richardson P.M."/>
            <person name="Rokhsar D.S."/>
        </authorList>
    </citation>
    <scope>NUCLEOTIDE SEQUENCE [LARGE SCALE GENOMIC DNA]</scope>
    <source>
        <strain evidence="13">Nigerian</strain>
    </source>
</reference>
<evidence type="ECO:0000256" key="11">
    <source>
        <dbReference type="RuleBase" id="RU363047"/>
    </source>
</evidence>
<comment type="similarity">
    <text evidence="10">Belongs to the G-protein coupled receptor 1 family.</text>
</comment>
<name>F7A5I2_XENTR</name>
<organism evidence="13">
    <name type="scientific">Xenopus tropicalis</name>
    <name type="common">Western clawed frog</name>
    <name type="synonym">Silurana tropicalis</name>
    <dbReference type="NCBI Taxonomy" id="8364"/>
    <lineage>
        <taxon>Eukaryota</taxon>
        <taxon>Metazoa</taxon>
        <taxon>Chordata</taxon>
        <taxon>Craniata</taxon>
        <taxon>Vertebrata</taxon>
        <taxon>Euteleostomi</taxon>
        <taxon>Amphibia</taxon>
        <taxon>Batrachia</taxon>
        <taxon>Anura</taxon>
        <taxon>Pipoidea</taxon>
        <taxon>Pipidae</taxon>
        <taxon>Xenopodinae</taxon>
        <taxon>Xenopus</taxon>
        <taxon>Silurana</taxon>
    </lineage>
</organism>
<dbReference type="PROSITE" id="PS00237">
    <property type="entry name" value="G_PROTEIN_RECEP_F1_1"/>
    <property type="match status" value="1"/>
</dbReference>
<dbReference type="FunFam" id="1.20.1070.10:FF:000015">
    <property type="entry name" value="Olfactory receptor"/>
    <property type="match status" value="1"/>
</dbReference>
<feature type="transmembrane region" description="Helical" evidence="11">
    <location>
        <begin position="264"/>
        <end position="283"/>
    </location>
</feature>
<dbReference type="GO" id="GO:0005886">
    <property type="term" value="C:plasma membrane"/>
    <property type="evidence" value="ECO:0007669"/>
    <property type="project" value="UniProtKB-SubCell"/>
</dbReference>
<dbReference type="Ensembl" id="ENSXETT00000050457">
    <property type="protein sequence ID" value="ENSXETP00000050457"/>
    <property type="gene ID" value="ENSXETG00000025093"/>
</dbReference>
<dbReference type="InterPro" id="IPR000725">
    <property type="entry name" value="Olfact_rcpt"/>
</dbReference>
<evidence type="ECO:0000259" key="12">
    <source>
        <dbReference type="PROSITE" id="PS50262"/>
    </source>
</evidence>
<dbReference type="InterPro" id="IPR017452">
    <property type="entry name" value="GPCR_Rhodpsn_7TM"/>
</dbReference>
<evidence type="ECO:0000256" key="3">
    <source>
        <dbReference type="ARBA" id="ARBA00022692"/>
    </source>
</evidence>
<evidence type="ECO:0000256" key="7">
    <source>
        <dbReference type="ARBA" id="ARBA00023136"/>
    </source>
</evidence>
<accession>F7A5I2</accession>
<evidence type="ECO:0000256" key="4">
    <source>
        <dbReference type="ARBA" id="ARBA00022725"/>
    </source>
</evidence>
<dbReference type="PRINTS" id="PR00237">
    <property type="entry name" value="GPCRRHODOPSN"/>
</dbReference>
<keyword evidence="7 11" id="KW-0472">Membrane</keyword>
<comment type="subcellular location">
    <subcellularLocation>
        <location evidence="1 11">Cell membrane</location>
        <topology evidence="1 11">Multi-pass membrane protein</topology>
    </subcellularLocation>
</comment>
<dbReference type="HOGENOM" id="CLU_012526_5_5_1"/>
<keyword evidence="2 11" id="KW-1003">Cell membrane</keyword>
<dbReference type="InterPro" id="IPR000276">
    <property type="entry name" value="GPCR_Rhodpsn"/>
</dbReference>
<keyword evidence="6 10" id="KW-0297">G-protein coupled receptor</keyword>
<dbReference type="GO" id="GO:0004930">
    <property type="term" value="F:G protein-coupled receptor activity"/>
    <property type="evidence" value="ECO:0007669"/>
    <property type="project" value="UniProtKB-KW"/>
</dbReference>